<feature type="transmembrane region" description="Helical" evidence="1">
    <location>
        <begin position="44"/>
        <end position="61"/>
    </location>
</feature>
<keyword evidence="1" id="KW-0812">Transmembrane</keyword>
<reference evidence="2 3" key="2">
    <citation type="submission" date="2019-01" db="EMBL/GenBank/DDBJ databases">
        <title>A chromosome length genome reference of the Java medaka (oryzias javanicus).</title>
        <authorList>
            <person name="Herpin A."/>
            <person name="Takehana Y."/>
            <person name="Naruse K."/>
            <person name="Ansai S."/>
            <person name="Kawaguchi M."/>
        </authorList>
    </citation>
    <scope>NUCLEOTIDE SEQUENCE [LARGE SCALE GENOMIC DNA]</scope>
    <source>
        <strain evidence="2">RS831</strain>
        <tissue evidence="2">Whole body</tissue>
    </source>
</reference>
<dbReference type="EMBL" id="CM012456">
    <property type="protein sequence ID" value="RVE58625.1"/>
    <property type="molecule type" value="Genomic_DNA"/>
</dbReference>
<evidence type="ECO:0000313" key="3">
    <source>
        <dbReference type="Proteomes" id="UP000283210"/>
    </source>
</evidence>
<accession>A0A3S2P6I0</accession>
<keyword evidence="1" id="KW-0472">Membrane</keyword>
<evidence type="ECO:0000313" key="2">
    <source>
        <dbReference type="EMBL" id="RVE58625.1"/>
    </source>
</evidence>
<gene>
    <name evidence="2" type="ORF">OJAV_G00196140</name>
</gene>
<dbReference type="AlphaFoldDB" id="A0A3S2P6I0"/>
<keyword evidence="1" id="KW-1133">Transmembrane helix</keyword>
<proteinExistence type="predicted"/>
<dbReference type="Proteomes" id="UP000283210">
    <property type="component" value="Chromosome 20"/>
</dbReference>
<name>A0A3S2P6I0_ORYJA</name>
<reference evidence="2 3" key="1">
    <citation type="submission" date="2018-11" db="EMBL/GenBank/DDBJ databases">
        <authorList>
            <person name="Lopez-Roques C."/>
            <person name="Donnadieu C."/>
            <person name="Bouchez O."/>
            <person name="Klopp C."/>
            <person name="Cabau C."/>
            <person name="Zahm M."/>
        </authorList>
    </citation>
    <scope>NUCLEOTIDE SEQUENCE [LARGE SCALE GENOMIC DNA]</scope>
    <source>
        <strain evidence="2">RS831</strain>
        <tissue evidence="2">Whole body</tissue>
    </source>
</reference>
<keyword evidence="3" id="KW-1185">Reference proteome</keyword>
<protein>
    <submittedName>
        <fullName evidence="2">Uncharacterized protein</fullName>
    </submittedName>
</protein>
<sequence>MFTFQTPPFISRQVRGSEFPTIWCLGFPFCRNAEYPFVGEAERLMVTASVTAFCFFLLSFWRSSLTDNYSTK</sequence>
<evidence type="ECO:0000256" key="1">
    <source>
        <dbReference type="SAM" id="Phobius"/>
    </source>
</evidence>
<organism evidence="2 3">
    <name type="scientific">Oryzias javanicus</name>
    <name type="common">Javanese ricefish</name>
    <name type="synonym">Aplocheilus javanicus</name>
    <dbReference type="NCBI Taxonomy" id="123683"/>
    <lineage>
        <taxon>Eukaryota</taxon>
        <taxon>Metazoa</taxon>
        <taxon>Chordata</taxon>
        <taxon>Craniata</taxon>
        <taxon>Vertebrata</taxon>
        <taxon>Euteleostomi</taxon>
        <taxon>Actinopterygii</taxon>
        <taxon>Neopterygii</taxon>
        <taxon>Teleostei</taxon>
        <taxon>Neoteleostei</taxon>
        <taxon>Acanthomorphata</taxon>
        <taxon>Ovalentaria</taxon>
        <taxon>Atherinomorphae</taxon>
        <taxon>Beloniformes</taxon>
        <taxon>Adrianichthyidae</taxon>
        <taxon>Oryziinae</taxon>
        <taxon>Oryzias</taxon>
    </lineage>
</organism>